<feature type="region of interest" description="Disordered" evidence="9">
    <location>
        <begin position="1"/>
        <end position="24"/>
    </location>
</feature>
<dbReference type="GO" id="GO:0005524">
    <property type="term" value="F:ATP binding"/>
    <property type="evidence" value="ECO:0007669"/>
    <property type="project" value="UniProtKB-KW"/>
</dbReference>
<protein>
    <submittedName>
        <fullName evidence="13">ABC transporter ATP-binding protein/permease</fullName>
    </submittedName>
</protein>
<evidence type="ECO:0000259" key="11">
    <source>
        <dbReference type="PROSITE" id="PS50893"/>
    </source>
</evidence>
<feature type="domain" description="ABC transporter" evidence="11">
    <location>
        <begin position="423"/>
        <end position="637"/>
    </location>
</feature>
<accession>A0A6A7Y4N6</accession>
<gene>
    <name evidence="13" type="ORF">F0357_15930</name>
</gene>
<dbReference type="PROSITE" id="PS50893">
    <property type="entry name" value="ABC_TRANSPORTER_2"/>
    <property type="match status" value="1"/>
</dbReference>
<dbReference type="PROSITE" id="PS00211">
    <property type="entry name" value="ABC_TRANSPORTER_1"/>
    <property type="match status" value="1"/>
</dbReference>
<organism evidence="13 14">
    <name type="scientific">Segnochrobactrum spirostomi</name>
    <dbReference type="NCBI Taxonomy" id="2608987"/>
    <lineage>
        <taxon>Bacteria</taxon>
        <taxon>Pseudomonadati</taxon>
        <taxon>Pseudomonadota</taxon>
        <taxon>Alphaproteobacteria</taxon>
        <taxon>Hyphomicrobiales</taxon>
        <taxon>Segnochrobactraceae</taxon>
        <taxon>Segnochrobactrum</taxon>
    </lineage>
</organism>
<evidence type="ECO:0000256" key="10">
    <source>
        <dbReference type="SAM" id="Phobius"/>
    </source>
</evidence>
<dbReference type="Pfam" id="PF06472">
    <property type="entry name" value="ABC_membrane_2"/>
    <property type="match status" value="1"/>
</dbReference>
<evidence type="ECO:0000256" key="9">
    <source>
        <dbReference type="SAM" id="MobiDB-lite"/>
    </source>
</evidence>
<evidence type="ECO:0000256" key="7">
    <source>
        <dbReference type="ARBA" id="ARBA00022989"/>
    </source>
</evidence>
<evidence type="ECO:0000256" key="6">
    <source>
        <dbReference type="ARBA" id="ARBA00022840"/>
    </source>
</evidence>
<keyword evidence="7 10" id="KW-1133">Transmembrane helix</keyword>
<feature type="transmembrane region" description="Helical" evidence="10">
    <location>
        <begin position="314"/>
        <end position="338"/>
    </location>
</feature>
<dbReference type="InterPro" id="IPR017871">
    <property type="entry name" value="ABC_transporter-like_CS"/>
</dbReference>
<reference evidence="13 14" key="1">
    <citation type="submission" date="2019-09" db="EMBL/GenBank/DDBJ databases">
        <title>Segnochrobactrum spirostomi gen. nov., sp. nov., isolated from the ciliate Spirostomum cf. yagiui and description of a novel family, Segnochrobactraceae fam. nov. within the order Rhizobiales of the class Alphaproteobacteria.</title>
        <authorList>
            <person name="Akter S."/>
            <person name="Shazib S.U.A."/>
            <person name="Shin M.K."/>
        </authorList>
    </citation>
    <scope>NUCLEOTIDE SEQUENCE [LARGE SCALE GENOMIC DNA]</scope>
    <source>
        <strain evidence="13 14">Sp-1</strain>
    </source>
</reference>
<keyword evidence="3" id="KW-0813">Transport</keyword>
<dbReference type="PANTHER" id="PTHR11384">
    <property type="entry name" value="ATP-BINDING CASSETTE, SUB-FAMILY D MEMBER"/>
    <property type="match status" value="1"/>
</dbReference>
<feature type="transmembrane region" description="Helical" evidence="10">
    <location>
        <begin position="109"/>
        <end position="135"/>
    </location>
</feature>
<evidence type="ECO:0000259" key="12">
    <source>
        <dbReference type="PROSITE" id="PS50929"/>
    </source>
</evidence>
<keyword evidence="5" id="KW-0547">Nucleotide-binding</keyword>
<sequence length="639" mass="70171">MPVASAASLADPSSIKGAPPPPPKGQRLAAVRRTASLAWRLTVPYFSTRDVTEVELGRFGRLRIREGWLALIMAAIVIAATFADVAIDVRLSYFNNSWYDAIQQHDARAFWSLLLTVFLFWAMIAIVIAIYRYALESYLRIRWRRWLTHRYVGTWLADGTPYRMMIARTATDNPDQRIADDIDQFVQTTQSLTLGLLSAVSNLASFSVVLWILSRNFTLPGTEMRMPGFLLWGALIYTVLATWITHRVGRPLIRLNFAQQRYEADFRFSLARLREYAEQIGLLKGEQAELSNLQQRFGGIVDNYYAIIARMKRLIIVTAGYSQVNAVVPYVLVAPYYFAGKILLGGMTQTADAFSRVQETMSFFIDSYTTLAAYQAVLDRMQTFEDGIARANRASGDAATIRIAPQAAAPIMPDAPPDTETAVVVRDLTLRMPEGTPILSIPALTFRGGERTLVMGPSGAGKSTLFRAVAGVWPFGEGVIEVPGGASVLLLPQRPYLPMGPLRRAIAYPAAPDAFGDGAIAEALSAVGLADLVDQIDVEASWTMILSLGEQQRLALARVILAKPDWLFLDEATSALDEPAENALYTLVTARLPGTTVVSIGHRSTLAAFHDRIVTAFEGADGTFVLTDGEPGARPRAAE</sequence>
<evidence type="ECO:0000256" key="5">
    <source>
        <dbReference type="ARBA" id="ARBA00022741"/>
    </source>
</evidence>
<dbReference type="GO" id="GO:0140359">
    <property type="term" value="F:ABC-type transporter activity"/>
    <property type="evidence" value="ECO:0007669"/>
    <property type="project" value="InterPro"/>
</dbReference>
<dbReference type="Pfam" id="PF00005">
    <property type="entry name" value="ABC_tran"/>
    <property type="match status" value="1"/>
</dbReference>
<evidence type="ECO:0000256" key="3">
    <source>
        <dbReference type="ARBA" id="ARBA00022448"/>
    </source>
</evidence>
<dbReference type="InterPro" id="IPR036640">
    <property type="entry name" value="ABC1_TM_sf"/>
</dbReference>
<evidence type="ECO:0000256" key="8">
    <source>
        <dbReference type="ARBA" id="ARBA00023136"/>
    </source>
</evidence>
<dbReference type="GO" id="GO:0016887">
    <property type="term" value="F:ATP hydrolysis activity"/>
    <property type="evidence" value="ECO:0007669"/>
    <property type="project" value="InterPro"/>
</dbReference>
<dbReference type="Gene3D" id="1.20.1560.10">
    <property type="entry name" value="ABC transporter type 1, transmembrane domain"/>
    <property type="match status" value="1"/>
</dbReference>
<dbReference type="InterPro" id="IPR003439">
    <property type="entry name" value="ABC_transporter-like_ATP-bd"/>
</dbReference>
<dbReference type="InterPro" id="IPR050835">
    <property type="entry name" value="ABC_transporter_sub-D"/>
</dbReference>
<name>A0A6A7Y4N6_9HYPH</name>
<dbReference type="CDD" id="cd03223">
    <property type="entry name" value="ABCD_peroxisomal_ALDP"/>
    <property type="match status" value="1"/>
</dbReference>
<comment type="caution">
    <text evidence="13">The sequence shown here is derived from an EMBL/GenBank/DDBJ whole genome shotgun (WGS) entry which is preliminary data.</text>
</comment>
<dbReference type="SMART" id="SM00382">
    <property type="entry name" value="AAA"/>
    <property type="match status" value="1"/>
</dbReference>
<feature type="domain" description="ABC transmembrane type-1" evidence="12">
    <location>
        <begin position="75"/>
        <end position="373"/>
    </location>
</feature>
<dbReference type="Gene3D" id="3.40.50.300">
    <property type="entry name" value="P-loop containing nucleotide triphosphate hydrolases"/>
    <property type="match status" value="1"/>
</dbReference>
<dbReference type="SUPFAM" id="SSF52540">
    <property type="entry name" value="P-loop containing nucleoside triphosphate hydrolases"/>
    <property type="match status" value="1"/>
</dbReference>
<dbReference type="InterPro" id="IPR003593">
    <property type="entry name" value="AAA+_ATPase"/>
</dbReference>
<evidence type="ECO:0000313" key="14">
    <source>
        <dbReference type="Proteomes" id="UP000332515"/>
    </source>
</evidence>
<dbReference type="Proteomes" id="UP000332515">
    <property type="component" value="Unassembled WGS sequence"/>
</dbReference>
<feature type="transmembrane region" description="Helical" evidence="10">
    <location>
        <begin position="194"/>
        <end position="214"/>
    </location>
</feature>
<keyword evidence="4 10" id="KW-0812">Transmembrane</keyword>
<evidence type="ECO:0000256" key="2">
    <source>
        <dbReference type="ARBA" id="ARBA00005417"/>
    </source>
</evidence>
<dbReference type="PROSITE" id="PS50929">
    <property type="entry name" value="ABC_TM1F"/>
    <property type="match status" value="1"/>
</dbReference>
<dbReference type="GO" id="GO:0005886">
    <property type="term" value="C:plasma membrane"/>
    <property type="evidence" value="ECO:0007669"/>
    <property type="project" value="UniProtKB-SubCell"/>
</dbReference>
<dbReference type="RefSeq" id="WP_153484182.1">
    <property type="nucleotide sequence ID" value="NZ_VWNA01000001.1"/>
</dbReference>
<evidence type="ECO:0000256" key="1">
    <source>
        <dbReference type="ARBA" id="ARBA00004651"/>
    </source>
</evidence>
<keyword evidence="14" id="KW-1185">Reference proteome</keyword>
<dbReference type="InterPro" id="IPR011527">
    <property type="entry name" value="ABC1_TM_dom"/>
</dbReference>
<dbReference type="PANTHER" id="PTHR11384:SF59">
    <property type="entry name" value="LYSOSOMAL COBALAMIN TRANSPORTER ABCD4"/>
    <property type="match status" value="1"/>
</dbReference>
<dbReference type="InterPro" id="IPR027417">
    <property type="entry name" value="P-loop_NTPase"/>
</dbReference>
<comment type="similarity">
    <text evidence="2">Belongs to the ABC transporter superfamily.</text>
</comment>
<evidence type="ECO:0000313" key="13">
    <source>
        <dbReference type="EMBL" id="MQT14104.1"/>
    </source>
</evidence>
<dbReference type="EMBL" id="VWNA01000001">
    <property type="protein sequence ID" value="MQT14104.1"/>
    <property type="molecule type" value="Genomic_DNA"/>
</dbReference>
<feature type="transmembrane region" description="Helical" evidence="10">
    <location>
        <begin position="68"/>
        <end position="89"/>
    </location>
</feature>
<proteinExistence type="inferred from homology"/>
<dbReference type="SUPFAM" id="SSF90123">
    <property type="entry name" value="ABC transporter transmembrane region"/>
    <property type="match status" value="1"/>
</dbReference>
<dbReference type="AlphaFoldDB" id="A0A6A7Y4N6"/>
<keyword evidence="6 13" id="KW-0067">ATP-binding</keyword>
<keyword evidence="8 10" id="KW-0472">Membrane</keyword>
<feature type="transmembrane region" description="Helical" evidence="10">
    <location>
        <begin position="226"/>
        <end position="245"/>
    </location>
</feature>
<comment type="subcellular location">
    <subcellularLocation>
        <location evidence="1">Cell membrane</location>
        <topology evidence="1">Multi-pass membrane protein</topology>
    </subcellularLocation>
</comment>
<evidence type="ECO:0000256" key="4">
    <source>
        <dbReference type="ARBA" id="ARBA00022692"/>
    </source>
</evidence>